<evidence type="ECO:0000256" key="1">
    <source>
        <dbReference type="ARBA" id="ARBA00004141"/>
    </source>
</evidence>
<gene>
    <name evidence="8" type="ORF">TKK_003916</name>
</gene>
<feature type="transmembrane region" description="Helical" evidence="7">
    <location>
        <begin position="289"/>
        <end position="310"/>
    </location>
</feature>
<keyword evidence="9" id="KW-1185">Reference proteome</keyword>
<dbReference type="GO" id="GO:0022857">
    <property type="term" value="F:transmembrane transporter activity"/>
    <property type="evidence" value="ECO:0007669"/>
    <property type="project" value="UniProtKB-UniRule"/>
</dbReference>
<feature type="transmembrane region" description="Helical" evidence="7">
    <location>
        <begin position="137"/>
        <end position="156"/>
    </location>
</feature>
<feature type="transmembrane region" description="Helical" evidence="7">
    <location>
        <begin position="384"/>
        <end position="408"/>
    </location>
</feature>
<reference evidence="8 9" key="1">
    <citation type="journal article" date="2024" name="bioRxiv">
        <title>A reference genome for Trichogramma kaykai: A tiny desert-dwelling parasitoid wasp with competing sex-ratio distorters.</title>
        <authorList>
            <person name="Culotta J."/>
            <person name="Lindsey A.R."/>
        </authorList>
    </citation>
    <scope>NUCLEOTIDE SEQUENCE [LARGE SCALE GENOMIC DNA]</scope>
    <source>
        <strain evidence="8 9">KSX58</strain>
    </source>
</reference>
<accession>A0ABD2XD03</accession>
<keyword evidence="6" id="KW-0325">Glycoprotein</keyword>
<dbReference type="GO" id="GO:0005886">
    <property type="term" value="C:plasma membrane"/>
    <property type="evidence" value="ECO:0007669"/>
    <property type="project" value="UniProtKB-SubCell"/>
</dbReference>
<feature type="transmembrane region" description="Helical" evidence="7">
    <location>
        <begin position="222"/>
        <end position="246"/>
    </location>
</feature>
<evidence type="ECO:0000256" key="5">
    <source>
        <dbReference type="ARBA" id="ARBA00023136"/>
    </source>
</evidence>
<proteinExistence type="inferred from homology"/>
<evidence type="ECO:0000256" key="4">
    <source>
        <dbReference type="ARBA" id="ARBA00022989"/>
    </source>
</evidence>
<comment type="function">
    <text evidence="7">Choline transporter.</text>
</comment>
<comment type="subcellular location">
    <subcellularLocation>
        <location evidence="7">Cell membrane</location>
        <topology evidence="7">Multi-pass membrane protein</topology>
    </subcellularLocation>
    <subcellularLocation>
        <location evidence="1">Membrane</location>
        <topology evidence="1">Multi-pass membrane protein</topology>
    </subcellularLocation>
</comment>
<evidence type="ECO:0000256" key="7">
    <source>
        <dbReference type="RuleBase" id="RU368066"/>
    </source>
</evidence>
<name>A0ABD2XD03_9HYME</name>
<keyword evidence="5 7" id="KW-0472">Membrane</keyword>
<dbReference type="EMBL" id="JBJJXI010000031">
    <property type="protein sequence ID" value="KAL3403326.1"/>
    <property type="molecule type" value="Genomic_DNA"/>
</dbReference>
<feature type="transmembrane region" description="Helical" evidence="7">
    <location>
        <begin position="420"/>
        <end position="437"/>
    </location>
</feature>
<dbReference type="Proteomes" id="UP001627154">
    <property type="component" value="Unassembled WGS sequence"/>
</dbReference>
<feature type="transmembrane region" description="Helical" evidence="7">
    <location>
        <begin position="78"/>
        <end position="99"/>
    </location>
</feature>
<protein>
    <recommendedName>
        <fullName evidence="7">Choline transporter-like protein</fullName>
    </recommendedName>
</protein>
<organism evidence="8 9">
    <name type="scientific">Trichogramma kaykai</name>
    <dbReference type="NCBI Taxonomy" id="54128"/>
    <lineage>
        <taxon>Eukaryota</taxon>
        <taxon>Metazoa</taxon>
        <taxon>Ecdysozoa</taxon>
        <taxon>Arthropoda</taxon>
        <taxon>Hexapoda</taxon>
        <taxon>Insecta</taxon>
        <taxon>Pterygota</taxon>
        <taxon>Neoptera</taxon>
        <taxon>Endopterygota</taxon>
        <taxon>Hymenoptera</taxon>
        <taxon>Apocrita</taxon>
        <taxon>Proctotrupomorpha</taxon>
        <taxon>Chalcidoidea</taxon>
        <taxon>Trichogrammatidae</taxon>
        <taxon>Trichogramma</taxon>
    </lineage>
</organism>
<sequence length="481" mass="54458">MTISWKVSEKKIAYDPTWTGPLNIKRKAENIPFTVAYYLFVGLWIGVAGYAYLAGDVSKIEEDDDFTIECEQFVASEWWIVLTVFLLGTFWSILFLALLRVTAKPMVYTAIALIFIIIGLAAFGSACALIFERTRGTFASFFVCTLLLIIFIWAYMTKSKFIPVTCEIIREAVKQVSAIFFFPLVFIYTMAYYALAIIFTYFIMEIWVHLASIAIIEGYVPIHLYFCEIINFIALIWINCHMWGIYRLSVAGSYGTWYWATNKREVPLITTLRFIYIAVRYHIGPVAFGSLILTVCFILRMLISIICSSAGTDDPNANPVTCLFRSCLLGCYAAVSCLETIVESITGLSFVYIALHGGGFIDAARESFNMFRRNFLKVTILSQIVRILCFVAMVLISILTILVFWGLVSSQSITLKERQIVLSLCILGIVVLVGLMLEPLSIAVDTIFTCVLEDFEMNGDTNKPYHMSDKLKQLVLENRLE</sequence>
<evidence type="ECO:0000256" key="2">
    <source>
        <dbReference type="ARBA" id="ARBA00007168"/>
    </source>
</evidence>
<dbReference type="AlphaFoldDB" id="A0ABD2XD03"/>
<keyword evidence="4 7" id="KW-1133">Transmembrane helix</keyword>
<dbReference type="Pfam" id="PF04515">
    <property type="entry name" value="Choline_transpo"/>
    <property type="match status" value="1"/>
</dbReference>
<feature type="transmembrane region" description="Helical" evidence="7">
    <location>
        <begin position="176"/>
        <end position="202"/>
    </location>
</feature>
<feature type="transmembrane region" description="Helical" evidence="7">
    <location>
        <begin position="35"/>
        <end position="53"/>
    </location>
</feature>
<feature type="transmembrane region" description="Helical" evidence="7">
    <location>
        <begin position="106"/>
        <end position="131"/>
    </location>
</feature>
<keyword evidence="3 7" id="KW-0812">Transmembrane</keyword>
<evidence type="ECO:0000313" key="8">
    <source>
        <dbReference type="EMBL" id="KAL3403326.1"/>
    </source>
</evidence>
<comment type="similarity">
    <text evidence="2 7">Belongs to the CTL (choline transporter-like) family.</text>
</comment>
<evidence type="ECO:0000313" key="9">
    <source>
        <dbReference type="Proteomes" id="UP001627154"/>
    </source>
</evidence>
<evidence type="ECO:0000256" key="3">
    <source>
        <dbReference type="ARBA" id="ARBA00022692"/>
    </source>
</evidence>
<evidence type="ECO:0000256" key="6">
    <source>
        <dbReference type="ARBA" id="ARBA00023180"/>
    </source>
</evidence>
<dbReference type="PANTHER" id="PTHR12385:SF14">
    <property type="entry name" value="CHOLINE TRANSPORTER-LIKE 2"/>
    <property type="match status" value="1"/>
</dbReference>
<comment type="caution">
    <text evidence="8">The sequence shown here is derived from an EMBL/GenBank/DDBJ whole genome shotgun (WGS) entry which is preliminary data.</text>
</comment>
<dbReference type="InterPro" id="IPR007603">
    <property type="entry name" value="Choline_transptr-like"/>
</dbReference>
<dbReference type="PANTHER" id="PTHR12385">
    <property type="entry name" value="CHOLINE TRANSPORTER-LIKE (SLC FAMILY 44)"/>
    <property type="match status" value="1"/>
</dbReference>